<name>A0A8S5LWM4_9CAUD</name>
<evidence type="ECO:0000313" key="1">
    <source>
        <dbReference type="EMBL" id="DAD74312.1"/>
    </source>
</evidence>
<protein>
    <submittedName>
        <fullName evidence="1">Tail tube protein</fullName>
    </submittedName>
</protein>
<organism evidence="1">
    <name type="scientific">Siphoviridae sp. ctabX13</name>
    <dbReference type="NCBI Taxonomy" id="2826389"/>
    <lineage>
        <taxon>Viruses</taxon>
        <taxon>Duplodnaviria</taxon>
        <taxon>Heunggongvirae</taxon>
        <taxon>Uroviricota</taxon>
        <taxon>Caudoviricetes</taxon>
    </lineage>
</organism>
<dbReference type="Gene3D" id="2.30.110.40">
    <property type="entry name" value="Phage tail tube protein"/>
    <property type="match status" value="1"/>
</dbReference>
<proteinExistence type="predicted"/>
<dbReference type="EMBL" id="BK014758">
    <property type="protein sequence ID" value="DAD74312.1"/>
    <property type="molecule type" value="Genomic_DNA"/>
</dbReference>
<dbReference type="Pfam" id="PF09393">
    <property type="entry name" value="DUF2001"/>
    <property type="match status" value="1"/>
</dbReference>
<accession>A0A8S5LWM4</accession>
<dbReference type="InterPro" id="IPR038628">
    <property type="entry name" value="XkdM-like_sf"/>
</dbReference>
<dbReference type="SUPFAM" id="SSF69279">
    <property type="entry name" value="Phage tail proteins"/>
    <property type="match status" value="1"/>
</dbReference>
<dbReference type="InterPro" id="IPR018989">
    <property type="entry name" value="DUF2001"/>
</dbReference>
<sequence>MEEKITGKRVLSGTNAEIFYNGLKIAGCTKISVKTTVNREEVQMGMDIDTKITGLKGEGTVSINKIYSAFESIRKEILKGKDPRGTIMTTLADPDAIGGQIERYQIGNVALSEFPLDYEMGAVVKVEFPFSFTPSDMICLDEIKE</sequence>
<reference evidence="1" key="1">
    <citation type="journal article" date="2021" name="Proc. Natl. Acad. Sci. U.S.A.">
        <title>A Catalog of Tens of Thousands of Viruses from Human Metagenomes Reveals Hidden Associations with Chronic Diseases.</title>
        <authorList>
            <person name="Tisza M.J."/>
            <person name="Buck C.B."/>
        </authorList>
    </citation>
    <scope>NUCLEOTIDE SEQUENCE</scope>
    <source>
        <strain evidence="1">CtabX13</strain>
    </source>
</reference>